<dbReference type="EMBL" id="JACJPW010000163">
    <property type="protein sequence ID" value="MBD2186075.1"/>
    <property type="molecule type" value="Genomic_DNA"/>
</dbReference>
<keyword evidence="2" id="KW-1185">Reference proteome</keyword>
<protein>
    <submittedName>
        <fullName evidence="1">Uncharacterized protein</fullName>
    </submittedName>
</protein>
<proteinExistence type="predicted"/>
<gene>
    <name evidence="1" type="ORF">H6G03_34300</name>
</gene>
<reference evidence="1" key="2">
    <citation type="submission" date="2020-08" db="EMBL/GenBank/DDBJ databases">
        <authorList>
            <person name="Chen M."/>
            <person name="Teng W."/>
            <person name="Zhao L."/>
            <person name="Hu C."/>
            <person name="Zhou Y."/>
            <person name="Han B."/>
            <person name="Song L."/>
            <person name="Shu W."/>
        </authorList>
    </citation>
    <scope>NUCLEOTIDE SEQUENCE</scope>
    <source>
        <strain evidence="1">FACHB-1375</strain>
    </source>
</reference>
<accession>A0A926VLQ6</accession>
<evidence type="ECO:0000313" key="1">
    <source>
        <dbReference type="EMBL" id="MBD2186075.1"/>
    </source>
</evidence>
<dbReference type="Proteomes" id="UP000641646">
    <property type="component" value="Unassembled WGS sequence"/>
</dbReference>
<comment type="caution">
    <text evidence="1">The sequence shown here is derived from an EMBL/GenBank/DDBJ whole genome shotgun (WGS) entry which is preliminary data.</text>
</comment>
<dbReference type="AlphaFoldDB" id="A0A926VLQ6"/>
<organism evidence="1 2">
    <name type="scientific">Aerosakkonema funiforme FACHB-1375</name>
    <dbReference type="NCBI Taxonomy" id="2949571"/>
    <lineage>
        <taxon>Bacteria</taxon>
        <taxon>Bacillati</taxon>
        <taxon>Cyanobacteriota</taxon>
        <taxon>Cyanophyceae</taxon>
        <taxon>Oscillatoriophycideae</taxon>
        <taxon>Aerosakkonematales</taxon>
        <taxon>Aerosakkonemataceae</taxon>
        <taxon>Aerosakkonema</taxon>
    </lineage>
</organism>
<name>A0A926VLQ6_9CYAN</name>
<sequence>MSIKPKDEFNFCQGQRGTTHTEQGFPRYLSPHQAIAAVREYLAHRADCQLLSLLLMMTNPETLMLEGSIKRYIALL</sequence>
<evidence type="ECO:0000313" key="2">
    <source>
        <dbReference type="Proteomes" id="UP000641646"/>
    </source>
</evidence>
<reference evidence="1" key="1">
    <citation type="journal article" date="2015" name="ISME J.">
        <title>Draft Genome Sequence of Streptomyces incarnatus NRRL8089, which Produces the Nucleoside Antibiotic Sinefungin.</title>
        <authorList>
            <person name="Oshima K."/>
            <person name="Hattori M."/>
            <person name="Shimizu H."/>
            <person name="Fukuda K."/>
            <person name="Nemoto M."/>
            <person name="Inagaki K."/>
            <person name="Tamura T."/>
        </authorList>
    </citation>
    <scope>NUCLEOTIDE SEQUENCE</scope>
    <source>
        <strain evidence="1">FACHB-1375</strain>
    </source>
</reference>